<dbReference type="InterPro" id="IPR000073">
    <property type="entry name" value="AB_hydrolase_1"/>
</dbReference>
<evidence type="ECO:0000259" key="14">
    <source>
        <dbReference type="Pfam" id="PF00561"/>
    </source>
</evidence>
<dbReference type="Pfam" id="PF00561">
    <property type="entry name" value="Abhydrolase_1"/>
    <property type="match status" value="1"/>
</dbReference>
<dbReference type="Gene3D" id="3.40.50.1820">
    <property type="entry name" value="alpha/beta hydrolase"/>
    <property type="match status" value="1"/>
</dbReference>
<dbReference type="SUPFAM" id="SSF53474">
    <property type="entry name" value="alpha/beta-Hydrolases"/>
    <property type="match status" value="1"/>
</dbReference>
<dbReference type="InterPro" id="IPR002410">
    <property type="entry name" value="Peptidase_S33"/>
</dbReference>
<evidence type="ECO:0000256" key="2">
    <source>
        <dbReference type="ARBA" id="ARBA00004496"/>
    </source>
</evidence>
<feature type="domain" description="AB hydrolase-1" evidence="14">
    <location>
        <begin position="54"/>
        <end position="307"/>
    </location>
</feature>
<dbReference type="PRINTS" id="PR00793">
    <property type="entry name" value="PROAMNOPTASE"/>
</dbReference>
<dbReference type="PANTHER" id="PTHR43722">
    <property type="entry name" value="PROLINE IMINOPEPTIDASE"/>
    <property type="match status" value="1"/>
</dbReference>
<evidence type="ECO:0000256" key="4">
    <source>
        <dbReference type="ARBA" id="ARBA00012568"/>
    </source>
</evidence>
<dbReference type="NCBIfam" id="TIGR01249">
    <property type="entry name" value="pro_imino_pep_1"/>
    <property type="match status" value="1"/>
</dbReference>
<dbReference type="EC" id="3.4.11.5" evidence="4 11"/>
<evidence type="ECO:0000256" key="10">
    <source>
        <dbReference type="ARBA" id="ARBA00029605"/>
    </source>
</evidence>
<evidence type="ECO:0000313" key="15">
    <source>
        <dbReference type="EMBL" id="NMG24574.1"/>
    </source>
</evidence>
<evidence type="ECO:0000256" key="8">
    <source>
        <dbReference type="ARBA" id="ARBA00022670"/>
    </source>
</evidence>
<comment type="subcellular location">
    <subcellularLocation>
        <location evidence="2 11">Cytoplasm</location>
    </subcellularLocation>
</comment>
<name>A0ABX1PJV4_9RHOO</name>
<evidence type="ECO:0000256" key="7">
    <source>
        <dbReference type="ARBA" id="ARBA00022490"/>
    </source>
</evidence>
<dbReference type="Proteomes" id="UP000615989">
    <property type="component" value="Unassembled WGS sequence"/>
</dbReference>
<reference evidence="15" key="1">
    <citation type="submission" date="2019-12" db="EMBL/GenBank/DDBJ databases">
        <title>Comparative genomics gives insights into the taxonomy of the Azoarcus-Aromatoleum group and reveals separate origins of nif in the plant-associated Azoarcus and non-plant-associated Aromatoleum sub-groups.</title>
        <authorList>
            <person name="Lafos M."/>
            <person name="Maluk M."/>
            <person name="Batista M."/>
            <person name="Junghare M."/>
            <person name="Carmona M."/>
            <person name="Faoro H."/>
            <person name="Cruz L.M."/>
            <person name="Battistoni F."/>
            <person name="De Souza E."/>
            <person name="Pedrosa F."/>
            <person name="Chen W.-M."/>
            <person name="Poole P.S."/>
            <person name="Dixon R.A."/>
            <person name="James E.K."/>
        </authorList>
    </citation>
    <scope>NUCLEOTIDE SEQUENCE</scope>
    <source>
        <strain evidence="15">LuFRes1</strain>
    </source>
</reference>
<dbReference type="GO" id="GO:0004177">
    <property type="term" value="F:aminopeptidase activity"/>
    <property type="evidence" value="ECO:0007669"/>
    <property type="project" value="UniProtKB-KW"/>
</dbReference>
<protein>
    <recommendedName>
        <fullName evidence="5 11">Proline iminopeptidase</fullName>
        <shortName evidence="11">PIP</shortName>
        <ecNumber evidence="4 11">3.4.11.5</ecNumber>
    </recommendedName>
    <alternativeName>
        <fullName evidence="10 11">Prolyl aminopeptidase</fullName>
    </alternativeName>
</protein>
<comment type="catalytic activity">
    <reaction evidence="1 11 12">
        <text>Release of N-terminal proline from a peptide.</text>
        <dbReference type="EC" id="3.4.11.5"/>
    </reaction>
</comment>
<evidence type="ECO:0000256" key="13">
    <source>
        <dbReference type="SAM" id="MobiDB-lite"/>
    </source>
</evidence>
<dbReference type="InterPro" id="IPR029058">
    <property type="entry name" value="AB_hydrolase_fold"/>
</dbReference>
<dbReference type="PIRSF" id="PIRSF006431">
    <property type="entry name" value="Pept_S33"/>
    <property type="match status" value="1"/>
</dbReference>
<proteinExistence type="inferred from homology"/>
<keyword evidence="16" id="KW-1185">Reference proteome</keyword>
<comment type="similarity">
    <text evidence="3 11 12">Belongs to the peptidase S33 family.</text>
</comment>
<evidence type="ECO:0000256" key="11">
    <source>
        <dbReference type="PIRNR" id="PIRNR006431"/>
    </source>
</evidence>
<gene>
    <name evidence="15" type="primary">pip</name>
    <name evidence="15" type="ORF">GO606_07505</name>
</gene>
<keyword evidence="7 11" id="KW-0963">Cytoplasm</keyword>
<keyword evidence="8 11" id="KW-0645">Protease</keyword>
<evidence type="ECO:0000256" key="3">
    <source>
        <dbReference type="ARBA" id="ARBA00010088"/>
    </source>
</evidence>
<evidence type="ECO:0000313" key="16">
    <source>
        <dbReference type="Proteomes" id="UP000615989"/>
    </source>
</evidence>
<evidence type="ECO:0000256" key="1">
    <source>
        <dbReference type="ARBA" id="ARBA00001585"/>
    </source>
</evidence>
<evidence type="ECO:0000256" key="5">
    <source>
        <dbReference type="ARBA" id="ARBA00021843"/>
    </source>
</evidence>
<sequence length="328" mass="35159">MSPGDPRGGPPGFPRLPESSPLFAATPPFAMHRLAVGHGHVLHVEEIGRPGGLPVVFLHGGPGSGCTPAQRRLFDPGRFRAVLFDQRGCGRSTPAGSLRANTTAHLVADIERIRHALGIERWLVFGGSWGSLLALAYAQAHPDAVSGLVLRGIFLGSAAELRRYAQGVATPAPHAWQRFARAVPHGERDNLLDAYTRRLLSRDAPTRVAAARHWLDYERALMGEAPLVADLDPRQLAKTRIQAHYLSRGCFGDADRLLAGCERLRHIPGALVQGSADPVCPPQAAERLHRAWPQAERVVVDGAGHGALQPAIAAACIAALDRIARRAA</sequence>
<evidence type="ECO:0000256" key="6">
    <source>
        <dbReference type="ARBA" id="ARBA00022438"/>
    </source>
</evidence>
<organism evidence="15 16">
    <name type="scientific">Aromatoleum anaerobium</name>
    <dbReference type="NCBI Taxonomy" id="182180"/>
    <lineage>
        <taxon>Bacteria</taxon>
        <taxon>Pseudomonadati</taxon>
        <taxon>Pseudomonadota</taxon>
        <taxon>Betaproteobacteria</taxon>
        <taxon>Rhodocyclales</taxon>
        <taxon>Rhodocyclaceae</taxon>
        <taxon>Aromatoleum</taxon>
    </lineage>
</organism>
<feature type="region of interest" description="Disordered" evidence="13">
    <location>
        <begin position="1"/>
        <end position="20"/>
    </location>
</feature>
<comment type="caution">
    <text evidence="15">The sequence shown here is derived from an EMBL/GenBank/DDBJ whole genome shotgun (WGS) entry which is preliminary data.</text>
</comment>
<evidence type="ECO:0000256" key="12">
    <source>
        <dbReference type="RuleBase" id="RU003421"/>
    </source>
</evidence>
<keyword evidence="6 11" id="KW-0031">Aminopeptidase</keyword>
<keyword evidence="9 11" id="KW-0378">Hydrolase</keyword>
<accession>A0ABX1PJV4</accession>
<evidence type="ECO:0000256" key="9">
    <source>
        <dbReference type="ARBA" id="ARBA00022801"/>
    </source>
</evidence>
<dbReference type="EMBL" id="WTVG01000016">
    <property type="protein sequence ID" value="NMG24574.1"/>
    <property type="molecule type" value="Genomic_DNA"/>
</dbReference>
<dbReference type="InterPro" id="IPR005944">
    <property type="entry name" value="Pro_iminopeptidase"/>
</dbReference>
<dbReference type="PANTHER" id="PTHR43722:SF1">
    <property type="entry name" value="PROLINE IMINOPEPTIDASE"/>
    <property type="match status" value="1"/>
</dbReference>